<gene>
    <name evidence="1" type="ORF">AL072_32870</name>
</gene>
<evidence type="ECO:0000313" key="2">
    <source>
        <dbReference type="Proteomes" id="UP000069935"/>
    </source>
</evidence>
<organism evidence="1 2">
    <name type="scientific">Azospirillum thiophilum</name>
    <dbReference type="NCBI Taxonomy" id="528244"/>
    <lineage>
        <taxon>Bacteria</taxon>
        <taxon>Pseudomonadati</taxon>
        <taxon>Pseudomonadota</taxon>
        <taxon>Alphaproteobacteria</taxon>
        <taxon>Rhodospirillales</taxon>
        <taxon>Azospirillaceae</taxon>
        <taxon>Azospirillum</taxon>
    </lineage>
</organism>
<evidence type="ECO:0000313" key="1">
    <source>
        <dbReference type="EMBL" id="ALG75733.1"/>
    </source>
</evidence>
<dbReference type="AlphaFoldDB" id="A0AAC8W5Z5"/>
<reference evidence="2" key="1">
    <citation type="submission" date="2015-08" db="EMBL/GenBank/DDBJ databases">
        <title>Complete Genome Sequence of Azospirillum thiophilum BV-S.</title>
        <authorList>
            <person name="Fomenkov A."/>
            <person name="Vincze T."/>
            <person name="Grabovich M."/>
            <person name="Dubinina G."/>
            <person name="Orlova M."/>
            <person name="Belousova E."/>
            <person name="Roberts R.J."/>
        </authorList>
    </citation>
    <scope>NUCLEOTIDE SEQUENCE [LARGE SCALE GENOMIC DNA]</scope>
    <source>
        <strain evidence="2">BV-S</strain>
    </source>
</reference>
<proteinExistence type="predicted"/>
<sequence length="228" mass="25291">MEHKVVLEQQSDQLLAAKPADGWKAGHEVLTFDSCFIDRGDEVRKPLHRRHGIFHELSDAQSGFVGQQISPSIRLAIAPAGNRLSQRIDGAYFKSRLHLNDQHPTVVHPQHQIRIIDTLAPERAVGDGQGLDTVPVHRRGGVDLLDVRSLSLGFMWNEVVSVALTAKPPDFAPRYADAQRAPVQRLTRKTQASEGVFMVEPWNVPSGLLASGRNRWRVITIGKPCLGQ</sequence>
<dbReference type="KEGG" id="ati:AL072_32870"/>
<accession>A0AAC8W5Z5</accession>
<name>A0AAC8W5Z5_9PROT</name>
<dbReference type="EMBL" id="CP012408">
    <property type="protein sequence ID" value="ALG75733.1"/>
    <property type="molecule type" value="Genomic_DNA"/>
</dbReference>
<protein>
    <submittedName>
        <fullName evidence="1">Uncharacterized protein</fullName>
    </submittedName>
</protein>
<reference evidence="1 2" key="2">
    <citation type="journal article" date="2016" name="Genome Announc.">
        <title>Complete Genome Sequence of a Strain of Azospirillum thiophilum Isolated from a Sulfide Spring.</title>
        <authorList>
            <person name="Fomenkov A."/>
            <person name="Vincze T."/>
            <person name="Grabovich M."/>
            <person name="Anton B.P."/>
            <person name="Dubinina G."/>
            <person name="Orlova M."/>
            <person name="Belousova E."/>
            <person name="Roberts R.J."/>
        </authorList>
    </citation>
    <scope>NUCLEOTIDE SEQUENCE [LARGE SCALE GENOMIC DNA]</scope>
    <source>
        <strain evidence="1 2">BV-S</strain>
    </source>
</reference>
<dbReference type="Proteomes" id="UP000069935">
    <property type="component" value="Chromosome 8"/>
</dbReference>
<keyword evidence="2" id="KW-1185">Reference proteome</keyword>